<keyword evidence="7" id="KW-0238">DNA-binding</keyword>
<organism evidence="11 12">
    <name type="scientific">Solibacillus palustris</name>
    <dbReference type="NCBI Taxonomy" id="2908203"/>
    <lineage>
        <taxon>Bacteria</taxon>
        <taxon>Bacillati</taxon>
        <taxon>Bacillota</taxon>
        <taxon>Bacilli</taxon>
        <taxon>Bacillales</taxon>
        <taxon>Caryophanaceae</taxon>
        <taxon>Solibacillus</taxon>
    </lineage>
</organism>
<dbReference type="InterPro" id="IPR038709">
    <property type="entry name" value="RpoN_core-bd_sf"/>
</dbReference>
<dbReference type="Gene3D" id="1.10.10.60">
    <property type="entry name" value="Homeodomain-like"/>
    <property type="match status" value="1"/>
</dbReference>
<name>A0ABS9UAA1_9BACL</name>
<evidence type="ECO:0000313" key="11">
    <source>
        <dbReference type="EMBL" id="MCH7321262.1"/>
    </source>
</evidence>
<evidence type="ECO:0000313" key="12">
    <source>
        <dbReference type="Proteomes" id="UP001316087"/>
    </source>
</evidence>
<dbReference type="Pfam" id="PF04552">
    <property type="entry name" value="Sigma54_DBD"/>
    <property type="match status" value="1"/>
</dbReference>
<keyword evidence="12" id="KW-1185">Reference proteome</keyword>
<protein>
    <submittedName>
        <fullName evidence="11">RNA polymerase factor sigma-54</fullName>
    </submittedName>
</protein>
<sequence length="440" mass="50546">MEYSMHQQQALQLKLAITPSLRQSLDILSYTVSDLITHIQQQAEANPLMDVSTARLESYSVEMAKMHNDSNSSQSDLYEKATTLQTMERFLLEQVAGVKTCTATERELLIFFIRNLNDSGYLMCDVEDTAVQFALTLEEVLDVLKILQSFEPAGIGARSLAECLVLQLREEKQVPAFTEQIILQHLDELAARNFTELATIFSCRETEIEQVLQFIQTLNPRPVFEVQTEQPQYIFPDIILEIVDGVGVLQVNDNFLPEISISSAYDELMKENEEVAQFMKGKISEIFLLKKGIEQRHLTLYKVTQEIMSAQPHFLREGKKGLQPLRLKEIAEKTGFHESTISRTINKKYIQTPYGMFLLKQFFIRGLLNEQGINQDIQFIQLQIKKIIDEEDKVNPYSDQRIVQLLAGEGIFIARRTVAKYREHLCIPPSSKRRISDMKE</sequence>
<dbReference type="InterPro" id="IPR007634">
    <property type="entry name" value="RNA_pol_sigma_54_DNA-bd"/>
</dbReference>
<dbReference type="PROSITE" id="PS00717">
    <property type="entry name" value="SIGMA54_1"/>
    <property type="match status" value="1"/>
</dbReference>
<evidence type="ECO:0000256" key="3">
    <source>
        <dbReference type="ARBA" id="ARBA00022679"/>
    </source>
</evidence>
<accession>A0ABS9UAA1</accession>
<keyword evidence="4" id="KW-0548">Nucleotidyltransferase</keyword>
<evidence type="ECO:0000256" key="6">
    <source>
        <dbReference type="ARBA" id="ARBA00023082"/>
    </source>
</evidence>
<keyword evidence="2" id="KW-0240">DNA-directed RNA polymerase</keyword>
<evidence type="ECO:0000256" key="4">
    <source>
        <dbReference type="ARBA" id="ARBA00022695"/>
    </source>
</evidence>
<keyword evidence="6" id="KW-0731">Sigma factor</keyword>
<evidence type="ECO:0000256" key="8">
    <source>
        <dbReference type="ARBA" id="ARBA00023163"/>
    </source>
</evidence>
<dbReference type="PANTHER" id="PTHR32248">
    <property type="entry name" value="RNA POLYMERASE SIGMA-54 FACTOR"/>
    <property type="match status" value="1"/>
</dbReference>
<keyword evidence="8" id="KW-0804">Transcription</keyword>
<dbReference type="PANTHER" id="PTHR32248:SF4">
    <property type="entry name" value="RNA POLYMERASE SIGMA-54 FACTOR"/>
    <property type="match status" value="1"/>
</dbReference>
<dbReference type="InterPro" id="IPR007046">
    <property type="entry name" value="RNA_pol_sigma_54_core-bd"/>
</dbReference>
<evidence type="ECO:0000256" key="1">
    <source>
        <dbReference type="ARBA" id="ARBA00008798"/>
    </source>
</evidence>
<dbReference type="Proteomes" id="UP001316087">
    <property type="component" value="Unassembled WGS sequence"/>
</dbReference>
<dbReference type="Pfam" id="PF00309">
    <property type="entry name" value="Sigma54_AID"/>
    <property type="match status" value="1"/>
</dbReference>
<dbReference type="PROSITE" id="PS50044">
    <property type="entry name" value="SIGMA54_3"/>
    <property type="match status" value="1"/>
</dbReference>
<evidence type="ECO:0000256" key="7">
    <source>
        <dbReference type="ARBA" id="ARBA00023125"/>
    </source>
</evidence>
<dbReference type="PROSITE" id="PS00718">
    <property type="entry name" value="SIGMA54_2"/>
    <property type="match status" value="1"/>
</dbReference>
<reference evidence="11 12" key="1">
    <citation type="submission" date="2022-03" db="EMBL/GenBank/DDBJ databases">
        <authorList>
            <person name="Jo J.-H."/>
            <person name="Im W.-T."/>
        </authorList>
    </citation>
    <scope>NUCLEOTIDE SEQUENCE [LARGE SCALE GENOMIC DNA]</scope>
    <source>
        <strain evidence="11 12">MA9</strain>
    </source>
</reference>
<dbReference type="PIRSF" id="PIRSF000774">
    <property type="entry name" value="RpoN"/>
    <property type="match status" value="1"/>
</dbReference>
<dbReference type="PRINTS" id="PR00045">
    <property type="entry name" value="SIGMA54FCT"/>
</dbReference>
<dbReference type="NCBIfam" id="TIGR02395">
    <property type="entry name" value="rpoN_sigma"/>
    <property type="match status" value="1"/>
</dbReference>
<dbReference type="EMBL" id="JAKZFC010000001">
    <property type="protein sequence ID" value="MCH7321262.1"/>
    <property type="molecule type" value="Genomic_DNA"/>
</dbReference>
<dbReference type="InterPro" id="IPR000394">
    <property type="entry name" value="RNA_pol_sigma_54"/>
</dbReference>
<dbReference type="Pfam" id="PF04963">
    <property type="entry name" value="Sigma54_CBD"/>
    <property type="match status" value="1"/>
</dbReference>
<gene>
    <name evidence="11" type="primary">rpoN</name>
    <name evidence="11" type="ORF">LZ480_05090</name>
</gene>
<evidence type="ECO:0000259" key="10">
    <source>
        <dbReference type="Pfam" id="PF04963"/>
    </source>
</evidence>
<dbReference type="Gene3D" id="1.10.10.1330">
    <property type="entry name" value="RNA polymerase sigma-54 factor, core-binding domain"/>
    <property type="match status" value="1"/>
</dbReference>
<evidence type="ECO:0000256" key="2">
    <source>
        <dbReference type="ARBA" id="ARBA00022478"/>
    </source>
</evidence>
<feature type="domain" description="RNA polymerase sigma factor 54 core-binding" evidence="10">
    <location>
        <begin position="81"/>
        <end position="265"/>
    </location>
</feature>
<keyword evidence="3" id="KW-0808">Transferase</keyword>
<keyword evidence="5" id="KW-0805">Transcription regulation</keyword>
<comment type="caution">
    <text evidence="11">The sequence shown here is derived from an EMBL/GenBank/DDBJ whole genome shotgun (WGS) entry which is preliminary data.</text>
</comment>
<dbReference type="RefSeq" id="WP_241368293.1">
    <property type="nucleotide sequence ID" value="NZ_JAKZFC010000001.1"/>
</dbReference>
<comment type="similarity">
    <text evidence="1">Belongs to the sigma-54 factor family.</text>
</comment>
<evidence type="ECO:0000259" key="9">
    <source>
        <dbReference type="Pfam" id="PF04552"/>
    </source>
</evidence>
<proteinExistence type="inferred from homology"/>
<evidence type="ECO:0000256" key="5">
    <source>
        <dbReference type="ARBA" id="ARBA00023015"/>
    </source>
</evidence>
<feature type="domain" description="RNA polymerase sigma factor 54 DNA-binding" evidence="9">
    <location>
        <begin position="277"/>
        <end position="434"/>
    </location>
</feature>